<keyword evidence="9 12" id="KW-0865">Zymogen</keyword>
<evidence type="ECO:0000256" key="12">
    <source>
        <dbReference type="RuleBase" id="RU364017"/>
    </source>
</evidence>
<feature type="active site" evidence="10">
    <location>
        <position position="229"/>
    </location>
</feature>
<gene>
    <name evidence="13" type="ORF">M407DRAFT_78274</name>
</gene>
<dbReference type="SUPFAM" id="SSF55486">
    <property type="entry name" value="Metalloproteases ('zincins'), catalytic domain"/>
    <property type="match status" value="1"/>
</dbReference>
<dbReference type="PANTHER" id="PTHR33478">
    <property type="entry name" value="EXTRACELLULAR METALLOPROTEINASE MEP"/>
    <property type="match status" value="1"/>
</dbReference>
<evidence type="ECO:0000313" key="13">
    <source>
        <dbReference type="EMBL" id="KIO23277.1"/>
    </source>
</evidence>
<dbReference type="Gene3D" id="3.10.170.10">
    <property type="match status" value="1"/>
</dbReference>
<dbReference type="GO" id="GO:0004222">
    <property type="term" value="F:metalloendopeptidase activity"/>
    <property type="evidence" value="ECO:0007669"/>
    <property type="project" value="InterPro"/>
</dbReference>
<dbReference type="CDD" id="cd09596">
    <property type="entry name" value="M36"/>
    <property type="match status" value="1"/>
</dbReference>
<keyword evidence="4 12" id="KW-0645">Protease</keyword>
<keyword evidence="8 12" id="KW-0482">Metalloprotease</keyword>
<keyword evidence="14" id="KW-1185">Reference proteome</keyword>
<reference evidence="13 14" key="1">
    <citation type="submission" date="2014-04" db="EMBL/GenBank/DDBJ databases">
        <authorList>
            <consortium name="DOE Joint Genome Institute"/>
            <person name="Kuo A."/>
            <person name="Girlanda M."/>
            <person name="Perotto S."/>
            <person name="Kohler A."/>
            <person name="Nagy L.G."/>
            <person name="Floudas D."/>
            <person name="Copeland A."/>
            <person name="Barry K.W."/>
            <person name="Cichocki N."/>
            <person name="Veneault-Fourrey C."/>
            <person name="LaButti K."/>
            <person name="Lindquist E.A."/>
            <person name="Lipzen A."/>
            <person name="Lundell T."/>
            <person name="Morin E."/>
            <person name="Murat C."/>
            <person name="Sun H."/>
            <person name="Tunlid A."/>
            <person name="Henrissat B."/>
            <person name="Grigoriev I.V."/>
            <person name="Hibbett D.S."/>
            <person name="Martin F."/>
            <person name="Nordberg H.P."/>
            <person name="Cantor M.N."/>
            <person name="Hua S.X."/>
        </authorList>
    </citation>
    <scope>NUCLEOTIDE SEQUENCE [LARGE SCALE GENOMIC DNA]</scope>
    <source>
        <strain evidence="13 14">MUT 4182</strain>
    </source>
</reference>
<evidence type="ECO:0000256" key="5">
    <source>
        <dbReference type="ARBA" id="ARBA00022723"/>
    </source>
</evidence>
<evidence type="ECO:0000256" key="1">
    <source>
        <dbReference type="ARBA" id="ARBA00004613"/>
    </source>
</evidence>
<evidence type="ECO:0000256" key="7">
    <source>
        <dbReference type="ARBA" id="ARBA00022833"/>
    </source>
</evidence>
<feature type="binding site" evidence="11">
    <location>
        <position position="41"/>
    </location>
    <ligand>
        <name>Zn(2+)</name>
        <dbReference type="ChEBI" id="CHEBI:29105"/>
        <note>catalytic</note>
    </ligand>
</feature>
<dbReference type="Proteomes" id="UP000054248">
    <property type="component" value="Unassembled WGS sequence"/>
</dbReference>
<keyword evidence="6 12" id="KW-0378">Hydrolase</keyword>
<evidence type="ECO:0000256" key="10">
    <source>
        <dbReference type="PIRSR" id="PIRSR601842-1"/>
    </source>
</evidence>
<evidence type="ECO:0000256" key="4">
    <source>
        <dbReference type="ARBA" id="ARBA00022670"/>
    </source>
</evidence>
<comment type="subcellular location">
    <subcellularLocation>
        <location evidence="1 12">Secreted</location>
    </subcellularLocation>
</comment>
<evidence type="ECO:0000256" key="6">
    <source>
        <dbReference type="ARBA" id="ARBA00022801"/>
    </source>
</evidence>
<keyword evidence="7 11" id="KW-0862">Zinc</keyword>
<feature type="binding site" evidence="11">
    <location>
        <position position="257"/>
    </location>
    <ligand>
        <name>Zn(2+)</name>
        <dbReference type="ChEBI" id="CHEBI:29105"/>
        <note>catalytic</note>
    </ligand>
</feature>
<dbReference type="InterPro" id="IPR027268">
    <property type="entry name" value="Peptidase_M4/M1_CTD_sf"/>
</dbReference>
<dbReference type="Gene3D" id="1.10.390.10">
    <property type="entry name" value="Neutral Protease Domain 2"/>
    <property type="match status" value="1"/>
</dbReference>
<dbReference type="PRINTS" id="PR00999">
    <property type="entry name" value="FUNGALYSIN"/>
</dbReference>
<keyword evidence="5 11" id="KW-0479">Metal-binding</keyword>
<evidence type="ECO:0000313" key="14">
    <source>
        <dbReference type="Proteomes" id="UP000054248"/>
    </source>
</evidence>
<comment type="similarity">
    <text evidence="2 12">Belongs to the peptidase M36 family.</text>
</comment>
<accession>A0A0C3LPD2</accession>
<dbReference type="OrthoDB" id="3227768at2759"/>
<name>A0A0C3LPD2_9AGAM</name>
<evidence type="ECO:0000256" key="11">
    <source>
        <dbReference type="PIRSR" id="PIRSR601842-2"/>
    </source>
</evidence>
<protein>
    <recommendedName>
        <fullName evidence="12">Extracellular metalloproteinase</fullName>
        <ecNumber evidence="12">3.4.24.-</ecNumber>
    </recommendedName>
    <alternativeName>
        <fullName evidence="12">Fungalysin</fullName>
    </alternativeName>
</protein>
<dbReference type="AlphaFoldDB" id="A0A0C3LPD2"/>
<evidence type="ECO:0000256" key="9">
    <source>
        <dbReference type="ARBA" id="ARBA00023145"/>
    </source>
</evidence>
<keyword evidence="3 12" id="KW-0964">Secreted</keyword>
<dbReference type="GO" id="GO:0008270">
    <property type="term" value="F:zinc ion binding"/>
    <property type="evidence" value="ECO:0007669"/>
    <property type="project" value="InterPro"/>
</dbReference>
<dbReference type="EC" id="3.4.24.-" evidence="12"/>
<organism evidence="13 14">
    <name type="scientific">Tulasnella calospora MUT 4182</name>
    <dbReference type="NCBI Taxonomy" id="1051891"/>
    <lineage>
        <taxon>Eukaryota</taxon>
        <taxon>Fungi</taxon>
        <taxon>Dikarya</taxon>
        <taxon>Basidiomycota</taxon>
        <taxon>Agaricomycotina</taxon>
        <taxon>Agaricomycetes</taxon>
        <taxon>Cantharellales</taxon>
        <taxon>Tulasnellaceae</taxon>
        <taxon>Tulasnella</taxon>
    </lineage>
</organism>
<dbReference type="InterPro" id="IPR050371">
    <property type="entry name" value="Fungal_virulence_M36"/>
</dbReference>
<comment type="cofactor">
    <cofactor evidence="11">
        <name>Zn(2+)</name>
        <dbReference type="ChEBI" id="CHEBI:29105"/>
    </cofactor>
    <text evidence="11">Binds 1 zinc ion per subunit.</text>
</comment>
<proteinExistence type="inferred from homology"/>
<feature type="binding site" evidence="11">
    <location>
        <position position="228"/>
    </location>
    <ligand>
        <name>Zn(2+)</name>
        <dbReference type="ChEBI" id="CHEBI:29105"/>
        <note>catalytic</note>
    </ligand>
</feature>
<sequence>ATLTHQFQLRNADTSKWVQAHVDATNPRQGKVVHVVDFVADAAYRALPWDKQDPTVDGGFDMITDPQDTTASPKGWHIDAPGKPATTSGQAPLIGKLIDTELPEGVTTSMQTSDGPQFDYEWDATAEPVTPNNIDAARVNAFYVTNKVHDVMYKYGFTEAAYNFQDDNYGKGGVGNDRVQMQVQAESGVNNANFATPPDGQTGHCNMYLWAETSPMRDGSLENDIITHELTHGLTNRMTGGGTGACLSTTEAGGMGEGWSDTVAFWSEQNSATPVDFTMGSWVMDNPAGIRSHPYSTNTDTNPYTYATVGSQNEVHAIGEVWALMLVEVFWALVEKHGFNKDITNVQSPEGNIVFLHLLVDALALQPCNPAFTSARDAILQADANRYAGANKCTIWKAFAKRGLGPKAANYVDDKTLPEGC</sequence>
<evidence type="ECO:0000256" key="3">
    <source>
        <dbReference type="ARBA" id="ARBA00022525"/>
    </source>
</evidence>
<evidence type="ECO:0000256" key="2">
    <source>
        <dbReference type="ARBA" id="ARBA00006006"/>
    </source>
</evidence>
<dbReference type="HOGENOM" id="CLU_012703_0_1_1"/>
<evidence type="ECO:0000256" key="8">
    <source>
        <dbReference type="ARBA" id="ARBA00023049"/>
    </source>
</evidence>
<feature type="binding site" evidence="11">
    <location>
        <position position="232"/>
    </location>
    <ligand>
        <name>Zn(2+)</name>
        <dbReference type="ChEBI" id="CHEBI:29105"/>
        <note>catalytic</note>
    </ligand>
</feature>
<dbReference type="Pfam" id="PF02128">
    <property type="entry name" value="Peptidase_M36"/>
    <property type="match status" value="1"/>
</dbReference>
<reference evidence="14" key="2">
    <citation type="submission" date="2015-01" db="EMBL/GenBank/DDBJ databases">
        <title>Evolutionary Origins and Diversification of the Mycorrhizal Mutualists.</title>
        <authorList>
            <consortium name="DOE Joint Genome Institute"/>
            <consortium name="Mycorrhizal Genomics Consortium"/>
            <person name="Kohler A."/>
            <person name="Kuo A."/>
            <person name="Nagy L.G."/>
            <person name="Floudas D."/>
            <person name="Copeland A."/>
            <person name="Barry K.W."/>
            <person name="Cichocki N."/>
            <person name="Veneault-Fourrey C."/>
            <person name="LaButti K."/>
            <person name="Lindquist E.A."/>
            <person name="Lipzen A."/>
            <person name="Lundell T."/>
            <person name="Morin E."/>
            <person name="Murat C."/>
            <person name="Riley R."/>
            <person name="Ohm R."/>
            <person name="Sun H."/>
            <person name="Tunlid A."/>
            <person name="Henrissat B."/>
            <person name="Grigoriev I.V."/>
            <person name="Hibbett D.S."/>
            <person name="Martin F."/>
        </authorList>
    </citation>
    <scope>NUCLEOTIDE SEQUENCE [LARGE SCALE GENOMIC DNA]</scope>
    <source>
        <strain evidence="14">MUT 4182</strain>
    </source>
</reference>
<feature type="non-terminal residue" evidence="13">
    <location>
        <position position="1"/>
    </location>
</feature>
<dbReference type="GO" id="GO:0006508">
    <property type="term" value="P:proteolysis"/>
    <property type="evidence" value="ECO:0007669"/>
    <property type="project" value="UniProtKB-KW"/>
</dbReference>
<dbReference type="InterPro" id="IPR001842">
    <property type="entry name" value="Peptidase_M36"/>
</dbReference>
<dbReference type="PANTHER" id="PTHR33478:SF1">
    <property type="entry name" value="EXTRACELLULAR METALLOPROTEINASE MEP"/>
    <property type="match status" value="1"/>
</dbReference>
<dbReference type="GO" id="GO:0005615">
    <property type="term" value="C:extracellular space"/>
    <property type="evidence" value="ECO:0007669"/>
    <property type="project" value="InterPro"/>
</dbReference>
<dbReference type="EMBL" id="KN823089">
    <property type="protein sequence ID" value="KIO23277.1"/>
    <property type="molecule type" value="Genomic_DNA"/>
</dbReference>